<feature type="non-terminal residue" evidence="2">
    <location>
        <position position="1"/>
    </location>
</feature>
<proteinExistence type="predicted"/>
<organism evidence="2 3">
    <name type="scientific">Fragariocoptes setiger</name>
    <dbReference type="NCBI Taxonomy" id="1670756"/>
    <lineage>
        <taxon>Eukaryota</taxon>
        <taxon>Metazoa</taxon>
        <taxon>Ecdysozoa</taxon>
        <taxon>Arthropoda</taxon>
        <taxon>Chelicerata</taxon>
        <taxon>Arachnida</taxon>
        <taxon>Acari</taxon>
        <taxon>Acariformes</taxon>
        <taxon>Trombidiformes</taxon>
        <taxon>Prostigmata</taxon>
        <taxon>Eupodina</taxon>
        <taxon>Eriophyoidea</taxon>
        <taxon>Phytoptidae</taxon>
        <taxon>Fragariocoptes</taxon>
    </lineage>
</organism>
<gene>
    <name evidence="2" type="ORF">GZH46_00122</name>
</gene>
<accession>A0ABQ7SD31</accession>
<reference evidence="2 3" key="1">
    <citation type="submission" date="2020-10" db="EMBL/GenBank/DDBJ databases">
        <authorList>
            <person name="Klimov P.B."/>
            <person name="Dyachkov S.M."/>
            <person name="Chetverikov P.E."/>
        </authorList>
    </citation>
    <scope>NUCLEOTIDE SEQUENCE [LARGE SCALE GENOMIC DNA]</scope>
    <source>
        <strain evidence="2">BMOC 18-1129-001#AD2665</strain>
        <tissue evidence="2">Entire mites</tissue>
    </source>
</reference>
<feature type="compositionally biased region" description="Polar residues" evidence="1">
    <location>
        <begin position="55"/>
        <end position="68"/>
    </location>
</feature>
<protein>
    <submittedName>
        <fullName evidence="2">Uncharacterized protein</fullName>
    </submittedName>
</protein>
<comment type="caution">
    <text evidence="2">The sequence shown here is derived from an EMBL/GenBank/DDBJ whole genome shotgun (WGS) entry which is preliminary data.</text>
</comment>
<evidence type="ECO:0000256" key="1">
    <source>
        <dbReference type="SAM" id="MobiDB-lite"/>
    </source>
</evidence>
<evidence type="ECO:0000313" key="3">
    <source>
        <dbReference type="Proteomes" id="UP000825002"/>
    </source>
</evidence>
<feature type="region of interest" description="Disordered" evidence="1">
    <location>
        <begin position="50"/>
        <end position="81"/>
    </location>
</feature>
<evidence type="ECO:0000313" key="2">
    <source>
        <dbReference type="EMBL" id="KAG9511318.1"/>
    </source>
</evidence>
<dbReference type="EMBL" id="JAIFTH010000011">
    <property type="protein sequence ID" value="KAG9511318.1"/>
    <property type="molecule type" value="Genomic_DNA"/>
</dbReference>
<feature type="region of interest" description="Disordered" evidence="1">
    <location>
        <begin position="142"/>
        <end position="168"/>
    </location>
</feature>
<feature type="compositionally biased region" description="Acidic residues" evidence="1">
    <location>
        <begin position="147"/>
        <end position="159"/>
    </location>
</feature>
<feature type="region of interest" description="Disordered" evidence="1">
    <location>
        <begin position="1"/>
        <end position="25"/>
    </location>
</feature>
<keyword evidence="3" id="KW-1185">Reference proteome</keyword>
<name>A0ABQ7SD31_9ACAR</name>
<sequence length="215" mass="24371">CPSSLIEGPGNRPTEDEVDASDVYDPRIVFGDSSDLVDEDVVSLRRENEAKHVMTKTSPDLSGIASTDKSTDRTGAAERRAQRKALREARLARTRTLSESSDEVPKGILKYRTPTKRSVSECIDEMADIMHGLTLDINDSQNSVQESADDEANEADQNSDTDRPKKTVRFDDNGYQTFYIASRLYDRKHFARYHFSTRHHPQNFNNCKKKNRKKG</sequence>
<feature type="compositionally biased region" description="Basic and acidic residues" evidence="1">
    <location>
        <begin position="69"/>
        <end position="81"/>
    </location>
</feature>
<dbReference type="Proteomes" id="UP000825002">
    <property type="component" value="Unassembled WGS sequence"/>
</dbReference>